<dbReference type="RefSeq" id="WP_157816821.1">
    <property type="nucleotide sequence ID" value="NZ_CAWNNC010000001.1"/>
</dbReference>
<dbReference type="EMBL" id="CP024785">
    <property type="protein sequence ID" value="AUB42769.1"/>
    <property type="molecule type" value="Genomic_DNA"/>
</dbReference>
<proteinExistence type="predicted"/>
<name>A0A2K8T535_9NOSO</name>
<dbReference type="KEGG" id="nfl:COO91_08915"/>
<reference evidence="1 2" key="1">
    <citation type="submission" date="2017-11" db="EMBL/GenBank/DDBJ databases">
        <title>Complete genome of a free-living desiccation-tolerant cyanobacterium and its photosynthetic adaptation to extreme terrestrial habitat.</title>
        <authorList>
            <person name="Shang J."/>
        </authorList>
    </citation>
    <scope>NUCLEOTIDE SEQUENCE [LARGE SCALE GENOMIC DNA]</scope>
    <source>
        <strain evidence="1 2">CCNUN1</strain>
    </source>
</reference>
<gene>
    <name evidence="1" type="ORF">COO91_08915</name>
</gene>
<keyword evidence="2" id="KW-1185">Reference proteome</keyword>
<evidence type="ECO:0000313" key="1">
    <source>
        <dbReference type="EMBL" id="AUB42769.1"/>
    </source>
</evidence>
<evidence type="ECO:0000313" key="2">
    <source>
        <dbReference type="Proteomes" id="UP000232003"/>
    </source>
</evidence>
<organism evidence="1 2">
    <name type="scientific">Nostoc flagelliforme CCNUN1</name>
    <dbReference type="NCBI Taxonomy" id="2038116"/>
    <lineage>
        <taxon>Bacteria</taxon>
        <taxon>Bacillati</taxon>
        <taxon>Cyanobacteriota</taxon>
        <taxon>Cyanophyceae</taxon>
        <taxon>Nostocales</taxon>
        <taxon>Nostocaceae</taxon>
        <taxon>Nostoc</taxon>
    </lineage>
</organism>
<protein>
    <submittedName>
        <fullName evidence="1">Uncharacterized protein</fullName>
    </submittedName>
</protein>
<sequence>MLLNIDLPQSKEGLAIAVSVLDIIVCYDLKRYIVILKPIERQIAVIVSIGFKSFYLA</sequence>
<dbReference type="Proteomes" id="UP000232003">
    <property type="component" value="Chromosome"/>
</dbReference>
<dbReference type="AlphaFoldDB" id="A0A2K8T535"/>
<accession>A0A2K8T535</accession>